<dbReference type="InterPro" id="IPR036390">
    <property type="entry name" value="WH_DNA-bd_sf"/>
</dbReference>
<dbReference type="InterPro" id="IPR036388">
    <property type="entry name" value="WH-like_DNA-bd_sf"/>
</dbReference>
<organism evidence="2 3">
    <name type="scientific">Streptomyces pini</name>
    <dbReference type="NCBI Taxonomy" id="1520580"/>
    <lineage>
        <taxon>Bacteria</taxon>
        <taxon>Bacillati</taxon>
        <taxon>Actinomycetota</taxon>
        <taxon>Actinomycetes</taxon>
        <taxon>Kitasatosporales</taxon>
        <taxon>Streptomycetaceae</taxon>
        <taxon>Streptomyces</taxon>
    </lineage>
</organism>
<name>A0A1I4A254_9ACTN</name>
<evidence type="ECO:0000313" key="3">
    <source>
        <dbReference type="Proteomes" id="UP000198928"/>
    </source>
</evidence>
<dbReference type="RefSeq" id="WP_093849458.1">
    <property type="nucleotide sequence ID" value="NZ_FOSG01000006.1"/>
</dbReference>
<dbReference type="OrthoDB" id="3399802at2"/>
<sequence length="242" mass="25389">MSVKNKGPLPGGGSDDHPPVSRQRRAVLQHLRGRTQPVTAADLAAECGLHSNTVREHLDALVDACLAARERAPAAGRGRPAWLYRARAPQQSAVREYAGLATVLAARIARTSPDPRADALAAGEEWGRALLAGQEPARDPGEARARVLVLLEEIGFAPQPDGPDGTAREVRLPRCPFVEAAREYPGVVCAVHEGLVRAGLAALGGDAERVALHPFAEPDACRLSLDAGPRGPSGDDTAGGDR</sequence>
<feature type="region of interest" description="Disordered" evidence="1">
    <location>
        <begin position="222"/>
        <end position="242"/>
    </location>
</feature>
<dbReference type="CDD" id="cd00090">
    <property type="entry name" value="HTH_ARSR"/>
    <property type="match status" value="1"/>
</dbReference>
<reference evidence="3" key="1">
    <citation type="submission" date="2016-10" db="EMBL/GenBank/DDBJ databases">
        <authorList>
            <person name="Varghese N."/>
            <person name="Submissions S."/>
        </authorList>
    </citation>
    <scope>NUCLEOTIDE SEQUENCE [LARGE SCALE GENOMIC DNA]</scope>
    <source>
        <strain evidence="3">PL19</strain>
    </source>
</reference>
<dbReference type="SUPFAM" id="SSF46785">
    <property type="entry name" value="Winged helix' DNA-binding domain"/>
    <property type="match status" value="1"/>
</dbReference>
<proteinExistence type="predicted"/>
<dbReference type="Gene3D" id="1.10.10.10">
    <property type="entry name" value="Winged helix-like DNA-binding domain superfamily/Winged helix DNA-binding domain"/>
    <property type="match status" value="1"/>
</dbReference>
<dbReference type="Pfam" id="PF12840">
    <property type="entry name" value="HTH_20"/>
    <property type="match status" value="1"/>
</dbReference>
<gene>
    <name evidence="2" type="ORF">SAMN05192584_106268</name>
</gene>
<evidence type="ECO:0000256" key="1">
    <source>
        <dbReference type="SAM" id="MobiDB-lite"/>
    </source>
</evidence>
<accession>A0A1I4A254</accession>
<feature type="region of interest" description="Disordered" evidence="1">
    <location>
        <begin position="1"/>
        <end position="24"/>
    </location>
</feature>
<keyword evidence="3" id="KW-1185">Reference proteome</keyword>
<dbReference type="Proteomes" id="UP000198928">
    <property type="component" value="Unassembled WGS sequence"/>
</dbReference>
<dbReference type="InterPro" id="IPR011991">
    <property type="entry name" value="ArsR-like_HTH"/>
</dbReference>
<dbReference type="EMBL" id="FOSG01000006">
    <property type="protein sequence ID" value="SFK50398.1"/>
    <property type="molecule type" value="Genomic_DNA"/>
</dbReference>
<protein>
    <submittedName>
        <fullName evidence="2">Transcriptional regulator</fullName>
    </submittedName>
</protein>
<dbReference type="AlphaFoldDB" id="A0A1I4A254"/>
<evidence type="ECO:0000313" key="2">
    <source>
        <dbReference type="EMBL" id="SFK50398.1"/>
    </source>
</evidence>